<name>A0A380BAN0_SPHSI</name>
<comment type="subcellular location">
    <subcellularLocation>
        <location evidence="1">Cell outer membrane</location>
    </subcellularLocation>
</comment>
<evidence type="ECO:0000313" key="9">
    <source>
        <dbReference type="Proteomes" id="UP000254893"/>
    </source>
</evidence>
<dbReference type="RefSeq" id="WP_115168922.1">
    <property type="nucleotide sequence ID" value="NZ_UGYW01000001.1"/>
</dbReference>
<keyword evidence="3" id="KW-0732">Signal</keyword>
<dbReference type="GO" id="GO:0009279">
    <property type="term" value="C:cell outer membrane"/>
    <property type="evidence" value="ECO:0007669"/>
    <property type="project" value="UniProtKB-SubCell"/>
</dbReference>
<dbReference type="PROSITE" id="PS51257">
    <property type="entry name" value="PROKAR_LIPOPROTEIN"/>
    <property type="match status" value="1"/>
</dbReference>
<evidence type="ECO:0000313" key="8">
    <source>
        <dbReference type="EMBL" id="SUI97855.1"/>
    </source>
</evidence>
<evidence type="ECO:0000256" key="2">
    <source>
        <dbReference type="ARBA" id="ARBA00006275"/>
    </source>
</evidence>
<sequence>MKNTGFIKILALGALFLASCNKDYLDTVPTEKIGTPTVFETTANVKLAVNGLAKMMTSQYLESQGFNGEGTIKMYYGNYPGNHFFVNLGGWANIINAGYNENVTSIYLYYPWYYYYKIIGNANIIIHSVDAATGPESEKQFLKAQALTYRAYSFMMLAQIYGYRWSDSNNGSTSGLILRTDMSTGDKALSTLGESYAQIYDDLNTALALYEQSGLKRTKNFEVNKDVAYAIYARAALNKQDYINAEKYAKLAVQDYPLMSVNDYKAGFSTPNAEWIWSSYGALDENLHFYSFFSYIGYNSSAGAVRNTPKCISRELFNKIPATDIRKGLFLDPKTDTYTTSTGVAGTALKARAFQLFPALQSNATTYAYMQFKLKATDMPGVGNLNHFRSSEMYLIEAEAKYFQNKPASEVQTVLNNLTAKSGRDAQYNATATGEDLLKEIKKYRAIELWGEGFDWFDMKRWGDSIDRKIYANGGNFITDLAKVITPEKNNKWTWRIPLRESDYNGALE</sequence>
<protein>
    <submittedName>
        <fullName evidence="8">SusD family</fullName>
    </submittedName>
</protein>
<dbReference type="EMBL" id="UGYW01000001">
    <property type="protein sequence ID" value="SUI97855.1"/>
    <property type="molecule type" value="Genomic_DNA"/>
</dbReference>
<evidence type="ECO:0000259" key="6">
    <source>
        <dbReference type="Pfam" id="PF07980"/>
    </source>
</evidence>
<organism evidence="8 9">
    <name type="scientific">Sphingobacterium spiritivorum</name>
    <name type="common">Flavobacterium spiritivorum</name>
    <dbReference type="NCBI Taxonomy" id="258"/>
    <lineage>
        <taxon>Bacteria</taxon>
        <taxon>Pseudomonadati</taxon>
        <taxon>Bacteroidota</taxon>
        <taxon>Sphingobacteriia</taxon>
        <taxon>Sphingobacteriales</taxon>
        <taxon>Sphingobacteriaceae</taxon>
        <taxon>Sphingobacterium</taxon>
    </lineage>
</organism>
<dbReference type="Pfam" id="PF14322">
    <property type="entry name" value="SusD-like_3"/>
    <property type="match status" value="1"/>
</dbReference>
<dbReference type="SUPFAM" id="SSF48452">
    <property type="entry name" value="TPR-like"/>
    <property type="match status" value="1"/>
</dbReference>
<dbReference type="Gene3D" id="1.25.40.390">
    <property type="match status" value="1"/>
</dbReference>
<proteinExistence type="inferred from homology"/>
<dbReference type="InterPro" id="IPR011990">
    <property type="entry name" value="TPR-like_helical_dom_sf"/>
</dbReference>
<keyword evidence="4" id="KW-0472">Membrane</keyword>
<feature type="domain" description="RagB/SusD" evidence="6">
    <location>
        <begin position="384"/>
        <end position="467"/>
    </location>
</feature>
<evidence type="ECO:0000259" key="7">
    <source>
        <dbReference type="Pfam" id="PF14322"/>
    </source>
</evidence>
<evidence type="ECO:0000256" key="1">
    <source>
        <dbReference type="ARBA" id="ARBA00004442"/>
    </source>
</evidence>
<evidence type="ECO:0000256" key="4">
    <source>
        <dbReference type="ARBA" id="ARBA00023136"/>
    </source>
</evidence>
<dbReference type="InterPro" id="IPR033985">
    <property type="entry name" value="SusD-like_N"/>
</dbReference>
<accession>A0A380BAN0</accession>
<reference evidence="8 9" key="1">
    <citation type="submission" date="2018-06" db="EMBL/GenBank/DDBJ databases">
        <authorList>
            <consortium name="Pathogen Informatics"/>
            <person name="Doyle S."/>
        </authorList>
    </citation>
    <scope>NUCLEOTIDE SEQUENCE [LARGE SCALE GENOMIC DNA]</scope>
    <source>
        <strain evidence="8 9">NCTC11388</strain>
    </source>
</reference>
<gene>
    <name evidence="8" type="ORF">NCTC11388_00468</name>
</gene>
<dbReference type="AlphaFoldDB" id="A0A380BAN0"/>
<evidence type="ECO:0000256" key="3">
    <source>
        <dbReference type="ARBA" id="ARBA00022729"/>
    </source>
</evidence>
<evidence type="ECO:0000256" key="5">
    <source>
        <dbReference type="ARBA" id="ARBA00023237"/>
    </source>
</evidence>
<dbReference type="InterPro" id="IPR012944">
    <property type="entry name" value="SusD_RagB_dom"/>
</dbReference>
<dbReference type="Pfam" id="PF07980">
    <property type="entry name" value="SusD_RagB"/>
    <property type="match status" value="1"/>
</dbReference>
<keyword evidence="5" id="KW-0998">Cell outer membrane</keyword>
<feature type="domain" description="SusD-like N-terminal" evidence="7">
    <location>
        <begin position="23"/>
        <end position="236"/>
    </location>
</feature>
<dbReference type="Proteomes" id="UP000254893">
    <property type="component" value="Unassembled WGS sequence"/>
</dbReference>
<comment type="similarity">
    <text evidence="2">Belongs to the SusD family.</text>
</comment>